<comment type="function">
    <text evidence="7">May play a role in DNA repair. It seems to be involved in an RecBC-independent recombinational process of DNA repair. It may act with RecF and RecO.</text>
</comment>
<dbReference type="Proteomes" id="UP000075320">
    <property type="component" value="Unassembled WGS sequence"/>
</dbReference>
<accession>A0A150WQP9</accession>
<dbReference type="GO" id="GO:0003677">
    <property type="term" value="F:DNA binding"/>
    <property type="evidence" value="ECO:0007669"/>
    <property type="project" value="UniProtKB-UniRule"/>
</dbReference>
<dbReference type="Pfam" id="PF21175">
    <property type="entry name" value="RecR_C"/>
    <property type="match status" value="1"/>
</dbReference>
<organism evidence="9 10">
    <name type="scientific">Bdellovibrio bacteriovorus</name>
    <dbReference type="NCBI Taxonomy" id="959"/>
    <lineage>
        <taxon>Bacteria</taxon>
        <taxon>Pseudomonadati</taxon>
        <taxon>Bdellovibrionota</taxon>
        <taxon>Bdellovibrionia</taxon>
        <taxon>Bdellovibrionales</taxon>
        <taxon>Pseudobdellovibrionaceae</taxon>
        <taxon>Bdellovibrio</taxon>
    </lineage>
</organism>
<keyword evidence="1 7" id="KW-0479">Metal-binding</keyword>
<dbReference type="CDD" id="cd01025">
    <property type="entry name" value="TOPRIM_recR"/>
    <property type="match status" value="1"/>
</dbReference>
<dbReference type="InterPro" id="IPR034137">
    <property type="entry name" value="TOPRIM_RecR"/>
</dbReference>
<dbReference type="Gene3D" id="3.40.1360.10">
    <property type="match status" value="1"/>
</dbReference>
<dbReference type="Gene3D" id="6.10.250.240">
    <property type="match status" value="1"/>
</dbReference>
<dbReference type="HAMAP" id="MF_00017">
    <property type="entry name" value="RecR"/>
    <property type="match status" value="1"/>
</dbReference>
<evidence type="ECO:0000256" key="2">
    <source>
        <dbReference type="ARBA" id="ARBA00022763"/>
    </source>
</evidence>
<protein>
    <recommendedName>
        <fullName evidence="7">Recombination protein RecR</fullName>
    </recommendedName>
</protein>
<comment type="similarity">
    <text evidence="7">Belongs to the RecR family.</text>
</comment>
<feature type="zinc finger region" description="C4-type" evidence="7">
    <location>
        <begin position="57"/>
        <end position="72"/>
    </location>
</feature>
<evidence type="ECO:0000256" key="7">
    <source>
        <dbReference type="HAMAP-Rule" id="MF_00017"/>
    </source>
</evidence>
<keyword evidence="4 7" id="KW-0862">Zinc</keyword>
<dbReference type="RefSeq" id="WP_061834089.1">
    <property type="nucleotide sequence ID" value="NZ_LUKE01000001.1"/>
</dbReference>
<dbReference type="InterPro" id="IPR006171">
    <property type="entry name" value="TOPRIM_dom"/>
</dbReference>
<dbReference type="GO" id="GO:0006310">
    <property type="term" value="P:DNA recombination"/>
    <property type="evidence" value="ECO:0007669"/>
    <property type="project" value="UniProtKB-UniRule"/>
</dbReference>
<keyword evidence="10" id="KW-1185">Reference proteome</keyword>
<evidence type="ECO:0000256" key="4">
    <source>
        <dbReference type="ARBA" id="ARBA00022833"/>
    </source>
</evidence>
<dbReference type="Pfam" id="PF13662">
    <property type="entry name" value="Toprim_4"/>
    <property type="match status" value="1"/>
</dbReference>
<dbReference type="InterPro" id="IPR000093">
    <property type="entry name" value="DNA_Rcmb_RecR"/>
</dbReference>
<keyword evidence="2 7" id="KW-0227">DNA damage</keyword>
<evidence type="ECO:0000256" key="1">
    <source>
        <dbReference type="ARBA" id="ARBA00022723"/>
    </source>
</evidence>
<dbReference type="EMBL" id="LUKE01000001">
    <property type="protein sequence ID" value="KYG66525.1"/>
    <property type="molecule type" value="Genomic_DNA"/>
</dbReference>
<keyword evidence="3 7" id="KW-0863">Zinc-finger</keyword>
<keyword evidence="5 7" id="KW-0233">DNA recombination</keyword>
<dbReference type="PANTHER" id="PTHR30446:SF0">
    <property type="entry name" value="RECOMBINATION PROTEIN RECR"/>
    <property type="match status" value="1"/>
</dbReference>
<reference evidence="9 10" key="1">
    <citation type="submission" date="2016-03" db="EMBL/GenBank/DDBJ databases">
        <authorList>
            <person name="Ploux O."/>
        </authorList>
    </citation>
    <scope>NUCLEOTIDE SEQUENCE [LARGE SCALE GENOMIC DNA]</scope>
    <source>
        <strain evidence="9 10">R0</strain>
    </source>
</reference>
<dbReference type="InterPro" id="IPR015967">
    <property type="entry name" value="Rcmb_RecR_Znf"/>
</dbReference>
<dbReference type="AlphaFoldDB" id="A0A150WQP9"/>
<evidence type="ECO:0000313" key="10">
    <source>
        <dbReference type="Proteomes" id="UP000075320"/>
    </source>
</evidence>
<sequence length="204" mass="22910">MLHISALEKLTHELSRLPGIGPKTAQRLAYFILRAENQYPERLSEALLRVKAEVHDCPQCFNYTDTELCRYCDDIHRSDESICVVEEPADIMRIESSGAFRGRYHVLHGSISPLEGIGPKELRIQELIDRIDDGLEGRGPVIKEVILALDADLEGDTTILYLAKHLQGKGLKLSRIAHGVPIGSDIDFIDDRTMGRALQNRVEL</sequence>
<dbReference type="Pfam" id="PF02132">
    <property type="entry name" value="RecR_ZnF"/>
    <property type="match status" value="1"/>
</dbReference>
<dbReference type="InterPro" id="IPR023627">
    <property type="entry name" value="Rcmb_RecR"/>
</dbReference>
<comment type="caution">
    <text evidence="9">The sequence shown here is derived from an EMBL/GenBank/DDBJ whole genome shotgun (WGS) entry which is preliminary data.</text>
</comment>
<dbReference type="Pfam" id="PF21176">
    <property type="entry name" value="RecR_HhH"/>
    <property type="match status" value="1"/>
</dbReference>
<evidence type="ECO:0000256" key="6">
    <source>
        <dbReference type="ARBA" id="ARBA00023204"/>
    </source>
</evidence>
<keyword evidence="6 7" id="KW-0234">DNA repair</keyword>
<dbReference type="NCBIfam" id="TIGR00615">
    <property type="entry name" value="recR"/>
    <property type="match status" value="1"/>
</dbReference>
<evidence type="ECO:0000313" key="9">
    <source>
        <dbReference type="EMBL" id="KYG66525.1"/>
    </source>
</evidence>
<dbReference type="SUPFAM" id="SSF111304">
    <property type="entry name" value="Recombination protein RecR"/>
    <property type="match status" value="1"/>
</dbReference>
<dbReference type="PANTHER" id="PTHR30446">
    <property type="entry name" value="RECOMBINATION PROTEIN RECR"/>
    <property type="match status" value="1"/>
</dbReference>
<dbReference type="SMART" id="SM00493">
    <property type="entry name" value="TOPRIM"/>
    <property type="match status" value="1"/>
</dbReference>
<dbReference type="Gene3D" id="1.10.8.420">
    <property type="entry name" value="RecR Domain 1"/>
    <property type="match status" value="1"/>
</dbReference>
<evidence type="ECO:0000256" key="3">
    <source>
        <dbReference type="ARBA" id="ARBA00022771"/>
    </source>
</evidence>
<proteinExistence type="inferred from homology"/>
<dbReference type="PROSITE" id="PS50880">
    <property type="entry name" value="TOPRIM"/>
    <property type="match status" value="1"/>
</dbReference>
<gene>
    <name evidence="7" type="primary">recR</name>
    <name evidence="9" type="ORF">AZI86_05625</name>
</gene>
<feature type="domain" description="Toprim" evidence="8">
    <location>
        <begin position="80"/>
        <end position="181"/>
    </location>
</feature>
<dbReference type="GO" id="GO:0006281">
    <property type="term" value="P:DNA repair"/>
    <property type="evidence" value="ECO:0007669"/>
    <property type="project" value="UniProtKB-UniRule"/>
</dbReference>
<evidence type="ECO:0000256" key="5">
    <source>
        <dbReference type="ARBA" id="ARBA00023172"/>
    </source>
</evidence>
<name>A0A150WQP9_BDEBC</name>
<dbReference type="OrthoDB" id="5292281at2"/>
<dbReference type="GO" id="GO:0008270">
    <property type="term" value="F:zinc ion binding"/>
    <property type="evidence" value="ECO:0007669"/>
    <property type="project" value="UniProtKB-KW"/>
</dbReference>
<evidence type="ECO:0000259" key="8">
    <source>
        <dbReference type="PROSITE" id="PS50880"/>
    </source>
</evidence>